<dbReference type="SUPFAM" id="SSF53448">
    <property type="entry name" value="Nucleotide-diphospho-sugar transferases"/>
    <property type="match status" value="1"/>
</dbReference>
<keyword evidence="6" id="KW-0963">Cytoplasm</keyword>
<evidence type="ECO:0000256" key="23">
    <source>
        <dbReference type="SAM" id="SignalP"/>
    </source>
</evidence>
<dbReference type="GO" id="GO:0016020">
    <property type="term" value="C:membrane"/>
    <property type="evidence" value="ECO:0007669"/>
    <property type="project" value="UniProtKB-SubCell"/>
</dbReference>
<comment type="function">
    <text evidence="20">Glycogenin participates in the glycogen biosynthetic process along with glycogen synthase and glycogen branching enzyme. It catalyzes the formation of a short alpha (1,4)-glucosyl chain covalently attached via a glucose 1-O-tyrosyl linkage to internal tyrosine residues and these chains act as primers for the elongation reaction catalyzed by glycogen synthase.</text>
</comment>
<evidence type="ECO:0000313" key="24">
    <source>
        <dbReference type="EMBL" id="KAF5897244.1"/>
    </source>
</evidence>
<dbReference type="GO" id="GO:0005737">
    <property type="term" value="C:cytoplasm"/>
    <property type="evidence" value="ECO:0007669"/>
    <property type="project" value="UniProtKB-SubCell"/>
</dbReference>
<dbReference type="InterPro" id="IPR022078">
    <property type="entry name" value="CD99L2"/>
</dbReference>
<dbReference type="InterPro" id="IPR029044">
    <property type="entry name" value="Nucleotide-diphossugar_trans"/>
</dbReference>
<feature type="region of interest" description="Disordered" evidence="22">
    <location>
        <begin position="156"/>
        <end position="175"/>
    </location>
</feature>
<dbReference type="FunFam" id="3.90.550.10:FF:000092">
    <property type="entry name" value="Glycogenin 2"/>
    <property type="match status" value="1"/>
</dbReference>
<evidence type="ECO:0000256" key="20">
    <source>
        <dbReference type="ARBA" id="ARBA00049637"/>
    </source>
</evidence>
<feature type="compositionally biased region" description="Polar residues" evidence="22">
    <location>
        <begin position="482"/>
        <end position="501"/>
    </location>
</feature>
<proteinExistence type="inferred from homology"/>
<keyword evidence="7" id="KW-0808">Transferase</keyword>
<evidence type="ECO:0000256" key="9">
    <source>
        <dbReference type="ARBA" id="ARBA00022723"/>
    </source>
</evidence>
<feature type="chain" id="PRO_5035168422" description="glycogenin glucosyltransferase" evidence="23">
    <location>
        <begin position="19"/>
        <end position="627"/>
    </location>
</feature>
<organism evidence="24 25">
    <name type="scientific">Clarias magur</name>
    <name type="common">Asian catfish</name>
    <name type="synonym">Macropteronotus magur</name>
    <dbReference type="NCBI Taxonomy" id="1594786"/>
    <lineage>
        <taxon>Eukaryota</taxon>
        <taxon>Metazoa</taxon>
        <taxon>Chordata</taxon>
        <taxon>Craniata</taxon>
        <taxon>Vertebrata</taxon>
        <taxon>Euteleostomi</taxon>
        <taxon>Actinopterygii</taxon>
        <taxon>Neopterygii</taxon>
        <taxon>Teleostei</taxon>
        <taxon>Ostariophysi</taxon>
        <taxon>Siluriformes</taxon>
        <taxon>Clariidae</taxon>
        <taxon>Clarias</taxon>
    </lineage>
</organism>
<protein>
    <recommendedName>
        <fullName evidence="17">glycogenin glucosyltransferase</fullName>
        <ecNumber evidence="17">2.4.1.186</ecNumber>
    </recommendedName>
</protein>
<evidence type="ECO:0000256" key="3">
    <source>
        <dbReference type="ARBA" id="ARBA00004496"/>
    </source>
</evidence>
<keyword evidence="10 23" id="KW-0732">Signal</keyword>
<evidence type="ECO:0000256" key="15">
    <source>
        <dbReference type="ARBA" id="ARBA00023211"/>
    </source>
</evidence>
<dbReference type="GO" id="GO:0046872">
    <property type="term" value="F:metal ion binding"/>
    <property type="evidence" value="ECO:0007669"/>
    <property type="project" value="UniProtKB-KW"/>
</dbReference>
<evidence type="ECO:0000256" key="16">
    <source>
        <dbReference type="ARBA" id="ARBA00038162"/>
    </source>
</evidence>
<feature type="compositionally biased region" description="Low complexity" evidence="22">
    <location>
        <begin position="80"/>
        <end position="92"/>
    </location>
</feature>
<dbReference type="Proteomes" id="UP000727407">
    <property type="component" value="Unassembled WGS sequence"/>
</dbReference>
<dbReference type="GO" id="GO:0008466">
    <property type="term" value="F:glycogenin glucosyltransferase activity"/>
    <property type="evidence" value="ECO:0007669"/>
    <property type="project" value="UniProtKB-EC"/>
</dbReference>
<dbReference type="EMBL" id="QNUK01000243">
    <property type="protein sequence ID" value="KAF5897244.1"/>
    <property type="molecule type" value="Genomic_DNA"/>
</dbReference>
<evidence type="ECO:0000256" key="2">
    <source>
        <dbReference type="ARBA" id="ARBA00004479"/>
    </source>
</evidence>
<accession>A0A8J4TTR4</accession>
<dbReference type="InterPro" id="IPR050587">
    <property type="entry name" value="GNT1/Glycosyltrans_8"/>
</dbReference>
<keyword evidence="13" id="KW-0472">Membrane</keyword>
<keyword evidence="12" id="KW-0320">Glycogen biosynthesis</keyword>
<feature type="region of interest" description="Disordered" evidence="22">
    <location>
        <begin position="482"/>
        <end position="542"/>
    </location>
</feature>
<feature type="region of interest" description="Disordered" evidence="22">
    <location>
        <begin position="563"/>
        <end position="599"/>
    </location>
</feature>
<evidence type="ECO:0000256" key="18">
    <source>
        <dbReference type="ARBA" id="ARBA00047374"/>
    </source>
</evidence>
<comment type="pathway">
    <text evidence="4">Glycan biosynthesis; glycogen biosynthesis.</text>
</comment>
<keyword evidence="15" id="KW-0464">Manganese</keyword>
<dbReference type="PANTHER" id="PTHR11183">
    <property type="entry name" value="GLYCOGENIN SUBFAMILY MEMBER"/>
    <property type="match status" value="1"/>
</dbReference>
<evidence type="ECO:0000256" key="12">
    <source>
        <dbReference type="ARBA" id="ARBA00023056"/>
    </source>
</evidence>
<dbReference type="Pfam" id="PF12301">
    <property type="entry name" value="CD99L2"/>
    <property type="match status" value="1"/>
</dbReference>
<evidence type="ECO:0000313" key="25">
    <source>
        <dbReference type="Proteomes" id="UP000727407"/>
    </source>
</evidence>
<dbReference type="Pfam" id="PF01501">
    <property type="entry name" value="Glyco_transf_8"/>
    <property type="match status" value="1"/>
</dbReference>
<evidence type="ECO:0000256" key="21">
    <source>
        <dbReference type="ARBA" id="ARBA00057883"/>
    </source>
</evidence>
<dbReference type="Gene3D" id="3.90.550.10">
    <property type="entry name" value="Spore Coat Polysaccharide Biosynthesis Protein SpsA, Chain A"/>
    <property type="match status" value="1"/>
</dbReference>
<name>A0A8J4TTR4_CLAMG</name>
<evidence type="ECO:0000256" key="7">
    <source>
        <dbReference type="ARBA" id="ARBA00022679"/>
    </source>
</evidence>
<feature type="region of interest" description="Disordered" evidence="22">
    <location>
        <begin position="26"/>
        <end position="123"/>
    </location>
</feature>
<comment type="catalytic activity">
    <reaction evidence="19">
        <text>L-tyrosyl-[glycogenin] + UDP-alpha-D-glucose = alpha-D-glucosyl-L-tyrosyl-[glycogenin] + UDP + H(+)</text>
        <dbReference type="Rhea" id="RHEA:23360"/>
        <dbReference type="Rhea" id="RHEA-COMP:14604"/>
        <dbReference type="Rhea" id="RHEA-COMP:14605"/>
        <dbReference type="ChEBI" id="CHEBI:15378"/>
        <dbReference type="ChEBI" id="CHEBI:46858"/>
        <dbReference type="ChEBI" id="CHEBI:58223"/>
        <dbReference type="ChEBI" id="CHEBI:58885"/>
        <dbReference type="ChEBI" id="CHEBI:140573"/>
        <dbReference type="EC" id="2.4.1.186"/>
    </reaction>
    <physiologicalReaction direction="left-to-right" evidence="19">
        <dbReference type="Rhea" id="RHEA:23361"/>
    </physiologicalReaction>
</comment>
<gene>
    <name evidence="24" type="primary">gyg2</name>
    <name evidence="24" type="ORF">DAT39_013041</name>
</gene>
<comment type="subcellular location">
    <subcellularLocation>
        <location evidence="3">Cytoplasm</location>
    </subcellularLocation>
    <subcellularLocation>
        <location evidence="2">Membrane</location>
        <topology evidence="2">Single-pass type I membrane protein</topology>
    </subcellularLocation>
</comment>
<evidence type="ECO:0000256" key="1">
    <source>
        <dbReference type="ARBA" id="ARBA00001936"/>
    </source>
</evidence>
<comment type="function">
    <text evidence="21">Self-glucosylating initiator of glycogen synthesis. It catalyzes the formation of a short alpha (1,4)-glucosyl chain covalently attached via a glucose 1-O-tyrosyl linkage to internal tyrosine residues and these chains act as primers for the elongation reaction catalyzed by glycogen synthase.</text>
</comment>
<keyword evidence="14" id="KW-0325">Glycoprotein</keyword>
<evidence type="ECO:0000256" key="4">
    <source>
        <dbReference type="ARBA" id="ARBA00004964"/>
    </source>
</evidence>
<comment type="catalytic activity">
    <reaction evidence="18">
        <text>[1,4-alpha-D-glucosyl](n)-L-tyrosyl-[glycogenin] + UDP-alpha-D-glucose = [1,4-alpha-D-glucosyl](n+1)-L-tyrosyl-[glycogenin] + UDP + H(+)</text>
        <dbReference type="Rhea" id="RHEA:56560"/>
        <dbReference type="Rhea" id="RHEA-COMP:14606"/>
        <dbReference type="Rhea" id="RHEA-COMP:14607"/>
        <dbReference type="ChEBI" id="CHEBI:15378"/>
        <dbReference type="ChEBI" id="CHEBI:58223"/>
        <dbReference type="ChEBI" id="CHEBI:58885"/>
        <dbReference type="ChEBI" id="CHEBI:140574"/>
        <dbReference type="EC" id="2.4.1.186"/>
    </reaction>
    <physiologicalReaction direction="left-to-right" evidence="18">
        <dbReference type="Rhea" id="RHEA:56561"/>
    </physiologicalReaction>
</comment>
<evidence type="ECO:0000256" key="6">
    <source>
        <dbReference type="ARBA" id="ARBA00022490"/>
    </source>
</evidence>
<dbReference type="OrthoDB" id="2014201at2759"/>
<keyword evidence="25" id="KW-1185">Reference proteome</keyword>
<evidence type="ECO:0000256" key="22">
    <source>
        <dbReference type="SAM" id="MobiDB-lite"/>
    </source>
</evidence>
<evidence type="ECO:0000256" key="13">
    <source>
        <dbReference type="ARBA" id="ARBA00023136"/>
    </source>
</evidence>
<comment type="similarity">
    <text evidence="5">Belongs to the CD99 family.</text>
</comment>
<keyword evidence="11" id="KW-1133">Transmembrane helix</keyword>
<keyword evidence="9" id="KW-0479">Metal-binding</keyword>
<sequence>MTPYMWILLFAGLALTKAQEFNLEDAFGDDEPPVKPTVAKPTKKPGDDFNLLDAFGDDDEAKPAEPKKPVAPPKTGGDGFSDSDLGDAAGDGYRPDPGRGGNGYDNPDPQDDPEGNSQATEGGPMAGIISAVAVAIFGAASSYFAYQKKKLCFKGQGGPDPESGRNQSGAHSDPQYPLWSTQCSARILLTALEPSKKHIQANQAFVTLATSDAYCMGSLVVGKCLRRHGTTRKLVVMVSPNVSTEARLTLEDVFDEVIVVDVLDSRDRTHLFWLRRPDLGVTFTKLHCWTLTHYTKCVFLDADTLVLCNVDELFEREELSAAPDPGWPDCFNSGVFVFRPSLETHSCLLEHAKMCGSFDGGDQGLLNAFFSDWAIKDINKHLPFIYNLSATSIYTYLPAFHKYGHQAKIIHFLGKDKPWHVPYKQHPFTEVTHWDFNRNVEKYVSLWWGEYYSHTETHANEPHELQDSEAAEQLGTLATASCSTHADTSPHTSELAATSPTAPHPHSHASVSQAEAREEIIPSESFRKPTSSSVRHQMEDMSSDPDIVSAAYHVDLETSELQEVVEQKQEDDISGPQSGLEEATSDPATVEALESTEHRRRWEQGDIDYLGKDAFENIRQKLDQFLS</sequence>
<evidence type="ECO:0000256" key="11">
    <source>
        <dbReference type="ARBA" id="ARBA00022989"/>
    </source>
</evidence>
<evidence type="ECO:0000256" key="8">
    <source>
        <dbReference type="ARBA" id="ARBA00022692"/>
    </source>
</evidence>
<feature type="signal peptide" evidence="23">
    <location>
        <begin position="1"/>
        <end position="18"/>
    </location>
</feature>
<evidence type="ECO:0000256" key="5">
    <source>
        <dbReference type="ARBA" id="ARBA00008763"/>
    </source>
</evidence>
<reference evidence="24" key="1">
    <citation type="submission" date="2020-07" db="EMBL/GenBank/DDBJ databases">
        <title>Clarias magur genome sequencing, assembly and annotation.</title>
        <authorList>
            <person name="Kushwaha B."/>
            <person name="Kumar R."/>
            <person name="Das P."/>
            <person name="Joshi C.G."/>
            <person name="Kumar D."/>
            <person name="Nagpure N.S."/>
            <person name="Pandey M."/>
            <person name="Agarwal S."/>
            <person name="Srivastava S."/>
            <person name="Singh M."/>
            <person name="Sahoo L."/>
            <person name="Jayasankar P."/>
            <person name="Meher P.K."/>
            <person name="Koringa P.G."/>
            <person name="Iquebal M.A."/>
            <person name="Das S.P."/>
            <person name="Bit A."/>
            <person name="Patnaik S."/>
            <person name="Patel N."/>
            <person name="Shah T.M."/>
            <person name="Hinsu A."/>
            <person name="Jena J.K."/>
        </authorList>
    </citation>
    <scope>NUCLEOTIDE SEQUENCE</scope>
    <source>
        <strain evidence="24">CIFAMagur01</strain>
        <tissue evidence="24">Testis</tissue>
    </source>
</reference>
<keyword evidence="8" id="KW-0812">Transmembrane</keyword>
<comment type="similarity">
    <text evidence="16">Belongs to the glycosyltransferase 8 family. Glycogenin subfamily.</text>
</comment>
<dbReference type="CDD" id="cd02537">
    <property type="entry name" value="GT8_Glycogenin"/>
    <property type="match status" value="1"/>
</dbReference>
<dbReference type="AlphaFoldDB" id="A0A8J4TTR4"/>
<evidence type="ECO:0000256" key="14">
    <source>
        <dbReference type="ARBA" id="ARBA00023180"/>
    </source>
</evidence>
<comment type="caution">
    <text evidence="24">The sequence shown here is derived from an EMBL/GenBank/DDBJ whole genome shotgun (WGS) entry which is preliminary data.</text>
</comment>
<dbReference type="InterPro" id="IPR002495">
    <property type="entry name" value="Glyco_trans_8"/>
</dbReference>
<evidence type="ECO:0000256" key="10">
    <source>
        <dbReference type="ARBA" id="ARBA00022729"/>
    </source>
</evidence>
<dbReference type="GO" id="GO:0005978">
    <property type="term" value="P:glycogen biosynthetic process"/>
    <property type="evidence" value="ECO:0007669"/>
    <property type="project" value="UniProtKB-KW"/>
</dbReference>
<evidence type="ECO:0000256" key="17">
    <source>
        <dbReference type="ARBA" id="ARBA00038934"/>
    </source>
</evidence>
<dbReference type="EC" id="2.4.1.186" evidence="17"/>
<evidence type="ECO:0000256" key="19">
    <source>
        <dbReference type="ARBA" id="ARBA00047924"/>
    </source>
</evidence>
<comment type="cofactor">
    <cofactor evidence="1">
        <name>Mn(2+)</name>
        <dbReference type="ChEBI" id="CHEBI:29035"/>
    </cofactor>
</comment>